<dbReference type="GO" id="GO:0003677">
    <property type="term" value="F:DNA binding"/>
    <property type="evidence" value="ECO:0007669"/>
    <property type="project" value="InterPro"/>
</dbReference>
<reference evidence="2" key="1">
    <citation type="journal article" date="2014" name="Front. Microbiol.">
        <title>High frequency of phylogenetically diverse reductive dehalogenase-homologous genes in deep subseafloor sedimentary metagenomes.</title>
        <authorList>
            <person name="Kawai M."/>
            <person name="Futagami T."/>
            <person name="Toyoda A."/>
            <person name="Takaki Y."/>
            <person name="Nishi S."/>
            <person name="Hori S."/>
            <person name="Arai W."/>
            <person name="Tsubouchi T."/>
            <person name="Morono Y."/>
            <person name="Uchiyama I."/>
            <person name="Ito T."/>
            <person name="Fujiyama A."/>
            <person name="Inagaki F."/>
            <person name="Takami H."/>
        </authorList>
    </citation>
    <scope>NUCLEOTIDE SEQUENCE</scope>
    <source>
        <strain evidence="2">Expedition CK06-06</strain>
    </source>
</reference>
<dbReference type="GO" id="GO:0006313">
    <property type="term" value="P:DNA transposition"/>
    <property type="evidence" value="ECO:0007669"/>
    <property type="project" value="InterPro"/>
</dbReference>
<evidence type="ECO:0000259" key="1">
    <source>
        <dbReference type="Pfam" id="PF01609"/>
    </source>
</evidence>
<accession>X0RRH1</accession>
<name>X0RRH1_9ZZZZ</name>
<sequence>YHTHLHKYLITNPDEAENLGFIRMKDGSVKIPSNKTFWYFEAKRLGKVGLDEIFDRFVKEVGDQLKQYGLDFGKYTAADSTPLEDPHGKYHEHYKKPMYKLHNLIDAEHYLPLSYAVSDSDDFDSWYLAPMLMKGKNAGAEYDTIYADNHYGTFEDYADVHCIFDMKPYFKLSKNDTYHSEITKEKLDQWYNKLKKETYYVKDASETYKLQMLMMHGKKKEVGMYFRNSQINEYEEAPDTYKEEYHTRNIVESFNNHLKDGVRLEDNLLHRGIESSRRHAVICLISILSVALTRAQHGRVKEMTSFVGLV</sequence>
<dbReference type="EMBL" id="BARS01002696">
    <property type="protein sequence ID" value="GAF71439.1"/>
    <property type="molecule type" value="Genomic_DNA"/>
</dbReference>
<dbReference type="InterPro" id="IPR002559">
    <property type="entry name" value="Transposase_11"/>
</dbReference>
<proteinExistence type="predicted"/>
<protein>
    <recommendedName>
        <fullName evidence="1">Transposase IS4-like domain-containing protein</fullName>
    </recommendedName>
</protein>
<organism evidence="2">
    <name type="scientific">marine sediment metagenome</name>
    <dbReference type="NCBI Taxonomy" id="412755"/>
    <lineage>
        <taxon>unclassified sequences</taxon>
        <taxon>metagenomes</taxon>
        <taxon>ecological metagenomes</taxon>
    </lineage>
</organism>
<comment type="caution">
    <text evidence="2">The sequence shown here is derived from an EMBL/GenBank/DDBJ whole genome shotgun (WGS) entry which is preliminary data.</text>
</comment>
<dbReference type="AlphaFoldDB" id="X0RRH1"/>
<feature type="non-terminal residue" evidence="2">
    <location>
        <position position="1"/>
    </location>
</feature>
<dbReference type="Pfam" id="PF01609">
    <property type="entry name" value="DDE_Tnp_1"/>
    <property type="match status" value="1"/>
</dbReference>
<feature type="domain" description="Transposase IS4-like" evidence="1">
    <location>
        <begin position="76"/>
        <end position="287"/>
    </location>
</feature>
<dbReference type="GO" id="GO:0004803">
    <property type="term" value="F:transposase activity"/>
    <property type="evidence" value="ECO:0007669"/>
    <property type="project" value="InterPro"/>
</dbReference>
<evidence type="ECO:0000313" key="2">
    <source>
        <dbReference type="EMBL" id="GAF71439.1"/>
    </source>
</evidence>
<gene>
    <name evidence="2" type="ORF">S01H1_05174</name>
</gene>